<evidence type="ECO:0000256" key="1">
    <source>
        <dbReference type="ARBA" id="ARBA00004123"/>
    </source>
</evidence>
<dbReference type="GO" id="GO:0003677">
    <property type="term" value="F:DNA binding"/>
    <property type="evidence" value="ECO:0007669"/>
    <property type="project" value="UniProtKB-KW"/>
</dbReference>
<dbReference type="InterPro" id="IPR006600">
    <property type="entry name" value="HTH_CenpB_DNA-bd_dom"/>
</dbReference>
<dbReference type="Pfam" id="PF05225">
    <property type="entry name" value="HTH_psq"/>
    <property type="match status" value="1"/>
</dbReference>
<protein>
    <submittedName>
        <fullName evidence="5">Transposase</fullName>
    </submittedName>
</protein>
<gene>
    <name evidence="5" type="ORF">PMIN01_13613</name>
</gene>
<reference evidence="5" key="1">
    <citation type="journal article" date="2020" name="Mol. Plant Microbe Interact.">
        <title>Genome Sequence of the Biocontrol Agent Coniothyrium minitans strain Conio (IMI 134523).</title>
        <authorList>
            <person name="Patel D."/>
            <person name="Shittu T.A."/>
            <person name="Baroncelli R."/>
            <person name="Muthumeenakshi S."/>
            <person name="Osborne T.H."/>
            <person name="Janganan T.K."/>
            <person name="Sreenivasaprasad S."/>
        </authorList>
    </citation>
    <scope>NUCLEOTIDE SEQUENCE</scope>
    <source>
        <strain evidence="5">Conio</strain>
    </source>
</reference>
<accession>A0A9P6G5Z9</accession>
<proteinExistence type="predicted"/>
<dbReference type="OrthoDB" id="3790270at2759"/>
<dbReference type="GO" id="GO:0005634">
    <property type="term" value="C:nucleus"/>
    <property type="evidence" value="ECO:0007669"/>
    <property type="project" value="UniProtKB-SubCell"/>
</dbReference>
<dbReference type="InterPro" id="IPR004875">
    <property type="entry name" value="DDE_SF_endonuclease_dom"/>
</dbReference>
<comment type="caution">
    <text evidence="5">The sequence shown here is derived from an EMBL/GenBank/DDBJ whole genome shotgun (WGS) entry which is preliminary data.</text>
</comment>
<dbReference type="Proteomes" id="UP000756921">
    <property type="component" value="Unassembled WGS sequence"/>
</dbReference>
<organism evidence="5 6">
    <name type="scientific">Paraphaeosphaeria minitans</name>
    <dbReference type="NCBI Taxonomy" id="565426"/>
    <lineage>
        <taxon>Eukaryota</taxon>
        <taxon>Fungi</taxon>
        <taxon>Dikarya</taxon>
        <taxon>Ascomycota</taxon>
        <taxon>Pezizomycotina</taxon>
        <taxon>Dothideomycetes</taxon>
        <taxon>Pleosporomycetidae</taxon>
        <taxon>Pleosporales</taxon>
        <taxon>Massarineae</taxon>
        <taxon>Didymosphaeriaceae</taxon>
        <taxon>Paraphaeosphaeria</taxon>
    </lineage>
</organism>
<dbReference type="PANTHER" id="PTHR19303:SF74">
    <property type="entry name" value="POGO TRANSPOSABLE ELEMENT WITH KRAB DOMAIN"/>
    <property type="match status" value="1"/>
</dbReference>
<evidence type="ECO:0000256" key="3">
    <source>
        <dbReference type="ARBA" id="ARBA00023242"/>
    </source>
</evidence>
<evidence type="ECO:0000256" key="2">
    <source>
        <dbReference type="ARBA" id="ARBA00023125"/>
    </source>
</evidence>
<keyword evidence="3" id="KW-0539">Nucleus</keyword>
<comment type="subcellular location">
    <subcellularLocation>
        <location evidence="1">Nucleus</location>
    </subcellularLocation>
</comment>
<dbReference type="InterPro" id="IPR007889">
    <property type="entry name" value="HTH_Psq"/>
</dbReference>
<keyword evidence="6" id="KW-1185">Reference proteome</keyword>
<evidence type="ECO:0000313" key="5">
    <source>
        <dbReference type="EMBL" id="KAF9728480.1"/>
    </source>
</evidence>
<dbReference type="EMBL" id="WJXW01000020">
    <property type="protein sequence ID" value="KAF9728480.1"/>
    <property type="molecule type" value="Genomic_DNA"/>
</dbReference>
<name>A0A9P6G5Z9_9PLEO</name>
<evidence type="ECO:0000259" key="4">
    <source>
        <dbReference type="PROSITE" id="PS51253"/>
    </source>
</evidence>
<dbReference type="AlphaFoldDB" id="A0A9P6G5Z9"/>
<feature type="domain" description="HTH CENPB-type" evidence="4">
    <location>
        <begin position="57"/>
        <end position="130"/>
    </location>
</feature>
<evidence type="ECO:0000313" key="6">
    <source>
        <dbReference type="Proteomes" id="UP000756921"/>
    </source>
</evidence>
<dbReference type="PANTHER" id="PTHR19303">
    <property type="entry name" value="TRANSPOSON"/>
    <property type="match status" value="1"/>
</dbReference>
<keyword evidence="2" id="KW-0238">DNA-binding</keyword>
<dbReference type="Pfam" id="PF03221">
    <property type="entry name" value="HTH_Tnp_Tc5"/>
    <property type="match status" value="1"/>
</dbReference>
<sequence length="495" mass="55688">MKPQQHHLQSSKEGRISLAIASYQSNPSLSLRCLAASFDIPRSTLQTRLHGIKPKRETVSVNRKLRPIEEQSLVDWILDLNQRGFPPHIIDVRRMTDHLLAARGQIPPPLPVGQKWVSRFIKTQPDLQTKWTRSFHSQRALCEDPVKISIWYKLVEETRQTYGIQDRDTYNFDETGFMMGVAALSKVVTSADTIGRAIHEQPGNRDWVTTIECICAAGWSLPPLIILSGKLHQASWYTDLPTGWVLAVSDNGWTTDQLGLAWLEHFNRHTESRTIGTWRLLILDGHTSHATPQFQEYCRTHKIITLCMPAHTSHLLQPLDVSCFSPLKAAYGHEVAELARQGVFHIDKEEFLSIYPRVRSSVFTEQTIQSGFRATGLVPPCPERVLSCLTVVRTPSPPGTVAGIEAAWTAETPHTTTQLEQQARHVRELLQRQSQSPTSQAIRQLVKGCQLAMNSATILAEENRKLTKDVISSVKPISASRIHTPIRISAHYTTG</sequence>
<dbReference type="InterPro" id="IPR050863">
    <property type="entry name" value="CenT-Element_Derived"/>
</dbReference>
<dbReference type="PROSITE" id="PS51253">
    <property type="entry name" value="HTH_CENPB"/>
    <property type="match status" value="1"/>
</dbReference>
<dbReference type="SMART" id="SM00674">
    <property type="entry name" value="CENPB"/>
    <property type="match status" value="1"/>
</dbReference>
<dbReference type="Pfam" id="PF03184">
    <property type="entry name" value="DDE_1"/>
    <property type="match status" value="1"/>
</dbReference>